<dbReference type="EMBL" id="CM056811">
    <property type="protein sequence ID" value="KAJ8638262.1"/>
    <property type="molecule type" value="Genomic_DNA"/>
</dbReference>
<protein>
    <submittedName>
        <fullName evidence="1">Uncharacterized protein</fullName>
    </submittedName>
</protein>
<reference evidence="1 2" key="1">
    <citation type="journal article" date="2022" name="Hortic Res">
        <title>A haplotype resolved chromosomal level avocado genome allows analysis of novel avocado genes.</title>
        <authorList>
            <person name="Nath O."/>
            <person name="Fletcher S.J."/>
            <person name="Hayward A."/>
            <person name="Shaw L.M."/>
            <person name="Masouleh A.K."/>
            <person name="Furtado A."/>
            <person name="Henry R.J."/>
            <person name="Mitter N."/>
        </authorList>
    </citation>
    <scope>NUCLEOTIDE SEQUENCE [LARGE SCALE GENOMIC DNA]</scope>
    <source>
        <strain evidence="2">cv. Hass</strain>
    </source>
</reference>
<name>A0ACC2LXP6_PERAE</name>
<evidence type="ECO:0000313" key="2">
    <source>
        <dbReference type="Proteomes" id="UP001234297"/>
    </source>
</evidence>
<sequence length="121" mass="13522">MNKISLVEDQRLKNDCGSHTRINRLVALTEDVASVGDHSAARLLLSVLVHKSQQVAWLFSLCKQTKGKPSFFMLYFRASLSLARVDERGGDGRRGDVDERYGWTLSAGANLLFSFFNDKDG</sequence>
<dbReference type="Proteomes" id="UP001234297">
    <property type="component" value="Chromosome 3"/>
</dbReference>
<comment type="caution">
    <text evidence="1">The sequence shown here is derived from an EMBL/GenBank/DDBJ whole genome shotgun (WGS) entry which is preliminary data.</text>
</comment>
<evidence type="ECO:0000313" key="1">
    <source>
        <dbReference type="EMBL" id="KAJ8638262.1"/>
    </source>
</evidence>
<proteinExistence type="predicted"/>
<organism evidence="1 2">
    <name type="scientific">Persea americana</name>
    <name type="common">Avocado</name>
    <dbReference type="NCBI Taxonomy" id="3435"/>
    <lineage>
        <taxon>Eukaryota</taxon>
        <taxon>Viridiplantae</taxon>
        <taxon>Streptophyta</taxon>
        <taxon>Embryophyta</taxon>
        <taxon>Tracheophyta</taxon>
        <taxon>Spermatophyta</taxon>
        <taxon>Magnoliopsida</taxon>
        <taxon>Magnoliidae</taxon>
        <taxon>Laurales</taxon>
        <taxon>Lauraceae</taxon>
        <taxon>Persea</taxon>
    </lineage>
</organism>
<gene>
    <name evidence="1" type="ORF">MRB53_012529</name>
</gene>
<accession>A0ACC2LXP6</accession>
<keyword evidence="2" id="KW-1185">Reference proteome</keyword>